<dbReference type="GO" id="GO:0016787">
    <property type="term" value="F:hydrolase activity"/>
    <property type="evidence" value="ECO:0007669"/>
    <property type="project" value="UniProtKB-KW"/>
</dbReference>
<organism evidence="1 2">
    <name type="scientific">Actinophytocola oryzae</name>
    <dbReference type="NCBI Taxonomy" id="502181"/>
    <lineage>
        <taxon>Bacteria</taxon>
        <taxon>Bacillati</taxon>
        <taxon>Actinomycetota</taxon>
        <taxon>Actinomycetes</taxon>
        <taxon>Pseudonocardiales</taxon>
        <taxon>Pseudonocardiaceae</taxon>
    </lineage>
</organism>
<gene>
    <name evidence="1" type="ORF">CLV71_103520</name>
</gene>
<dbReference type="Gene3D" id="3.40.50.1820">
    <property type="entry name" value="alpha/beta hydrolase"/>
    <property type="match status" value="1"/>
</dbReference>
<evidence type="ECO:0000313" key="2">
    <source>
        <dbReference type="Proteomes" id="UP000294927"/>
    </source>
</evidence>
<dbReference type="AlphaFoldDB" id="A0A4R7W0C8"/>
<comment type="caution">
    <text evidence="1">The sequence shown here is derived from an EMBL/GenBank/DDBJ whole genome shotgun (WGS) entry which is preliminary data.</text>
</comment>
<dbReference type="Proteomes" id="UP000294927">
    <property type="component" value="Unassembled WGS sequence"/>
</dbReference>
<dbReference type="OrthoDB" id="3210113at2"/>
<sequence length="287" mass="30191">MGKLLSRRAVLVGGLGVVAAAGAGALADVLPGGARLRGILGLNGPDGRIPDAPPGPVQVDRVRSAARGRDVDLIVMRPAGAPSDLPVCLALHGRGAGANSFLDLGVPHFLTAAAQEGTSPFAMVAVDGGDSYFVARNAGDDPLRMLLDEVPDWLDRLGLPAPAAGFGISMGAFGTLRLARETDLRAVAVVGPALFQTWSDAKRRDVFRDEQQWAANEPLRHTKDILPVPLGVWCGNDDPFASAAEELVERASPEVVAFGPGGHEENYFLRVMPEVLRFVGRRISRAA</sequence>
<dbReference type="PROSITE" id="PS51318">
    <property type="entry name" value="TAT"/>
    <property type="match status" value="1"/>
</dbReference>
<accession>A0A4R7W0C8</accession>
<proteinExistence type="predicted"/>
<dbReference type="EMBL" id="SOCP01000003">
    <property type="protein sequence ID" value="TDV55279.1"/>
    <property type="molecule type" value="Genomic_DNA"/>
</dbReference>
<keyword evidence="1" id="KW-0378">Hydrolase</keyword>
<keyword evidence="2" id="KW-1185">Reference proteome</keyword>
<reference evidence="1 2" key="1">
    <citation type="submission" date="2019-03" db="EMBL/GenBank/DDBJ databases">
        <title>Genomic Encyclopedia of Archaeal and Bacterial Type Strains, Phase II (KMG-II): from individual species to whole genera.</title>
        <authorList>
            <person name="Goeker M."/>
        </authorList>
    </citation>
    <scope>NUCLEOTIDE SEQUENCE [LARGE SCALE GENOMIC DNA]</scope>
    <source>
        <strain evidence="1 2">DSM 45499</strain>
    </source>
</reference>
<name>A0A4R7W0C8_9PSEU</name>
<protein>
    <submittedName>
        <fullName evidence="1">S-formylglutathione hydrolase FrmB</fullName>
    </submittedName>
</protein>
<dbReference type="InterPro" id="IPR029058">
    <property type="entry name" value="AB_hydrolase_fold"/>
</dbReference>
<dbReference type="InterPro" id="IPR006311">
    <property type="entry name" value="TAT_signal"/>
</dbReference>
<dbReference type="SUPFAM" id="SSF53474">
    <property type="entry name" value="alpha/beta-Hydrolases"/>
    <property type="match status" value="1"/>
</dbReference>
<evidence type="ECO:0000313" key="1">
    <source>
        <dbReference type="EMBL" id="TDV55279.1"/>
    </source>
</evidence>